<dbReference type="EMBL" id="JASCZI010211468">
    <property type="protein sequence ID" value="MED6192287.1"/>
    <property type="molecule type" value="Genomic_DNA"/>
</dbReference>
<sequence length="147" mass="16371">MTPSTTTTAEPRLETAAIRGCCGDRNPSLHFASFSPSSDSLSGLTSTSSLPFCHYRRRQQRLPDVAGRAQRRQRNETQRRHHSLFLCLDLSLSDGIGDDDDGLVSGQRRHLSPSPLVFLFVVEFRLGFVCVLCFGLLERAYDGLWVG</sequence>
<evidence type="ECO:0000313" key="3">
    <source>
        <dbReference type="Proteomes" id="UP001341840"/>
    </source>
</evidence>
<comment type="caution">
    <text evidence="2">The sequence shown here is derived from an EMBL/GenBank/DDBJ whole genome shotgun (WGS) entry which is preliminary data.</text>
</comment>
<proteinExistence type="predicted"/>
<accession>A0ABU6X2W0</accession>
<protein>
    <submittedName>
        <fullName evidence="2">Uncharacterized protein</fullName>
    </submittedName>
</protein>
<dbReference type="Proteomes" id="UP001341840">
    <property type="component" value="Unassembled WGS sequence"/>
</dbReference>
<evidence type="ECO:0000313" key="2">
    <source>
        <dbReference type="EMBL" id="MED6192287.1"/>
    </source>
</evidence>
<organism evidence="2 3">
    <name type="scientific">Stylosanthes scabra</name>
    <dbReference type="NCBI Taxonomy" id="79078"/>
    <lineage>
        <taxon>Eukaryota</taxon>
        <taxon>Viridiplantae</taxon>
        <taxon>Streptophyta</taxon>
        <taxon>Embryophyta</taxon>
        <taxon>Tracheophyta</taxon>
        <taxon>Spermatophyta</taxon>
        <taxon>Magnoliopsida</taxon>
        <taxon>eudicotyledons</taxon>
        <taxon>Gunneridae</taxon>
        <taxon>Pentapetalae</taxon>
        <taxon>rosids</taxon>
        <taxon>fabids</taxon>
        <taxon>Fabales</taxon>
        <taxon>Fabaceae</taxon>
        <taxon>Papilionoideae</taxon>
        <taxon>50 kb inversion clade</taxon>
        <taxon>dalbergioids sensu lato</taxon>
        <taxon>Dalbergieae</taxon>
        <taxon>Pterocarpus clade</taxon>
        <taxon>Stylosanthes</taxon>
    </lineage>
</organism>
<gene>
    <name evidence="2" type="ORF">PIB30_008812</name>
</gene>
<keyword evidence="1" id="KW-0472">Membrane</keyword>
<keyword evidence="3" id="KW-1185">Reference proteome</keyword>
<reference evidence="2 3" key="1">
    <citation type="journal article" date="2023" name="Plants (Basel)">
        <title>Bridging the Gap: Combining Genomics and Transcriptomics Approaches to Understand Stylosanthes scabra, an Orphan Legume from the Brazilian Caatinga.</title>
        <authorList>
            <person name="Ferreira-Neto J.R.C."/>
            <person name="da Silva M.D."/>
            <person name="Binneck E."/>
            <person name="de Melo N.F."/>
            <person name="da Silva R.H."/>
            <person name="de Melo A.L.T.M."/>
            <person name="Pandolfi V."/>
            <person name="Bustamante F.O."/>
            <person name="Brasileiro-Vidal A.C."/>
            <person name="Benko-Iseppon A.M."/>
        </authorList>
    </citation>
    <scope>NUCLEOTIDE SEQUENCE [LARGE SCALE GENOMIC DNA]</scope>
    <source>
        <tissue evidence="2">Leaves</tissue>
    </source>
</reference>
<feature type="transmembrane region" description="Helical" evidence="1">
    <location>
        <begin position="116"/>
        <end position="137"/>
    </location>
</feature>
<name>A0ABU6X2W0_9FABA</name>
<evidence type="ECO:0000256" key="1">
    <source>
        <dbReference type="SAM" id="Phobius"/>
    </source>
</evidence>
<keyword evidence="1" id="KW-0812">Transmembrane</keyword>
<keyword evidence="1" id="KW-1133">Transmembrane helix</keyword>